<sequence>MLSISKAKEKNYQAIVDIGSVSVPEANEGSCAPEDLKEYIKNNYNETTIKKELRDENNIYHILKYEGKAVGFSKIILNAKHPNINAENVAKLDKIYLLKEFQGLKLGFELLNHNITFAKNHQQSGIWLFTWVGNLQAIKFYEKTGFKRIASHDFYITKTTSNLNHQMFLSFE</sequence>
<dbReference type="SUPFAM" id="SSF55729">
    <property type="entry name" value="Acyl-CoA N-acyltransferases (Nat)"/>
    <property type="match status" value="1"/>
</dbReference>
<dbReference type="RefSeq" id="WP_103912593.1">
    <property type="nucleotide sequence ID" value="NZ_FNUS01000001.1"/>
</dbReference>
<evidence type="ECO:0000259" key="1">
    <source>
        <dbReference type="PROSITE" id="PS51186"/>
    </source>
</evidence>
<keyword evidence="2" id="KW-0687">Ribonucleoprotein</keyword>
<reference evidence="3" key="1">
    <citation type="submission" date="2016-10" db="EMBL/GenBank/DDBJ databases">
        <authorList>
            <person name="Varghese N."/>
            <person name="Submissions S."/>
        </authorList>
    </citation>
    <scope>NUCLEOTIDE SEQUENCE [LARGE SCALE GENOMIC DNA]</scope>
    <source>
        <strain evidence="3">DSM 21580</strain>
    </source>
</reference>
<dbReference type="GO" id="GO:0016747">
    <property type="term" value="F:acyltransferase activity, transferring groups other than amino-acyl groups"/>
    <property type="evidence" value="ECO:0007669"/>
    <property type="project" value="InterPro"/>
</dbReference>
<evidence type="ECO:0000313" key="2">
    <source>
        <dbReference type="EMBL" id="SEF66573.1"/>
    </source>
</evidence>
<proteinExistence type="predicted"/>
<dbReference type="Proteomes" id="UP000236738">
    <property type="component" value="Unassembled WGS sequence"/>
</dbReference>
<gene>
    <name evidence="2" type="ORF">SAMN05421847_0581</name>
</gene>
<dbReference type="CDD" id="cd04301">
    <property type="entry name" value="NAT_SF"/>
    <property type="match status" value="1"/>
</dbReference>
<keyword evidence="2" id="KW-0689">Ribosomal protein</keyword>
<dbReference type="Gene3D" id="3.40.630.30">
    <property type="match status" value="1"/>
</dbReference>
<evidence type="ECO:0000313" key="3">
    <source>
        <dbReference type="Proteomes" id="UP000236738"/>
    </source>
</evidence>
<dbReference type="Pfam" id="PF00583">
    <property type="entry name" value="Acetyltransf_1"/>
    <property type="match status" value="1"/>
</dbReference>
<dbReference type="OrthoDB" id="9789605at2"/>
<dbReference type="GO" id="GO:0005840">
    <property type="term" value="C:ribosome"/>
    <property type="evidence" value="ECO:0007669"/>
    <property type="project" value="UniProtKB-KW"/>
</dbReference>
<dbReference type="AlphaFoldDB" id="A0A1H5TUV3"/>
<dbReference type="EMBL" id="FNUS01000001">
    <property type="protein sequence ID" value="SEF66573.1"/>
    <property type="molecule type" value="Genomic_DNA"/>
</dbReference>
<organism evidence="2 3">
    <name type="scientific">Halpernia humi</name>
    <dbReference type="NCBI Taxonomy" id="493375"/>
    <lineage>
        <taxon>Bacteria</taxon>
        <taxon>Pseudomonadati</taxon>
        <taxon>Bacteroidota</taxon>
        <taxon>Flavobacteriia</taxon>
        <taxon>Flavobacteriales</taxon>
        <taxon>Weeksellaceae</taxon>
        <taxon>Chryseobacterium group</taxon>
        <taxon>Halpernia</taxon>
    </lineage>
</organism>
<dbReference type="InterPro" id="IPR016181">
    <property type="entry name" value="Acyl_CoA_acyltransferase"/>
</dbReference>
<dbReference type="InterPro" id="IPR000182">
    <property type="entry name" value="GNAT_dom"/>
</dbReference>
<name>A0A1H5TUV3_9FLAO</name>
<feature type="domain" description="N-acetyltransferase" evidence="1">
    <location>
        <begin position="21"/>
        <end position="170"/>
    </location>
</feature>
<protein>
    <submittedName>
        <fullName evidence="2">Ribosomal protein S18 acetylase RimI</fullName>
    </submittedName>
</protein>
<dbReference type="PROSITE" id="PS51186">
    <property type="entry name" value="GNAT"/>
    <property type="match status" value="1"/>
</dbReference>
<accession>A0A1H5TUV3</accession>
<keyword evidence="3" id="KW-1185">Reference proteome</keyword>